<accession>A0A7L4P7H4</accession>
<keyword evidence="3" id="KW-1185">Reference proteome</keyword>
<dbReference type="AlphaFoldDB" id="A0A7L4P7H4"/>
<dbReference type="Pfam" id="PF01850">
    <property type="entry name" value="PIN"/>
    <property type="match status" value="1"/>
</dbReference>
<dbReference type="Gene3D" id="3.40.50.1010">
    <property type="entry name" value="5'-nuclease"/>
    <property type="match status" value="1"/>
</dbReference>
<organism evidence="2 3">
    <name type="scientific">Pyrobaculum arsenaticum</name>
    <dbReference type="NCBI Taxonomy" id="121277"/>
    <lineage>
        <taxon>Archaea</taxon>
        <taxon>Thermoproteota</taxon>
        <taxon>Thermoprotei</taxon>
        <taxon>Thermoproteales</taxon>
        <taxon>Thermoproteaceae</taxon>
        <taxon>Pyrobaculum</taxon>
    </lineage>
</organism>
<protein>
    <submittedName>
        <fullName evidence="2">Type II toxin-antitoxin system VapC family toxin</fullName>
    </submittedName>
</protein>
<dbReference type="InterPro" id="IPR029060">
    <property type="entry name" value="PIN-like_dom_sf"/>
</dbReference>
<comment type="caution">
    <text evidence="2">The sequence shown here is derived from an EMBL/GenBank/DDBJ whole genome shotgun (WGS) entry which is preliminary data.</text>
</comment>
<feature type="domain" description="PIN" evidence="1">
    <location>
        <begin position="4"/>
        <end position="135"/>
    </location>
</feature>
<dbReference type="OMA" id="LWNIGEV"/>
<sequence>MRLYLDTSALVKRYIKEPGSDRVRKMFIDAYNGDALLYTSLFNIGEAMSAIHKAARKAGRLDVYPVLRGRLLGDVRRLTRLGAMRLVPLTVALILDAGKYVEKHGLYIADALQIASAAKVQSPLVTGDEKLCNTAAQEGVECLFV</sequence>
<proteinExistence type="predicted"/>
<dbReference type="GeneID" id="5056054"/>
<dbReference type="SUPFAM" id="SSF88723">
    <property type="entry name" value="PIN domain-like"/>
    <property type="match status" value="1"/>
</dbReference>
<gene>
    <name evidence="2" type="ORF">HC235_03355</name>
</gene>
<evidence type="ECO:0000313" key="2">
    <source>
        <dbReference type="EMBL" id="NYR15009.1"/>
    </source>
</evidence>
<dbReference type="InterPro" id="IPR002716">
    <property type="entry name" value="PIN_dom"/>
</dbReference>
<dbReference type="EMBL" id="JAAVJF010000001">
    <property type="protein sequence ID" value="NYR15009.1"/>
    <property type="molecule type" value="Genomic_DNA"/>
</dbReference>
<reference evidence="2 3" key="1">
    <citation type="journal article" date="2020" name="Nat. Commun.">
        <title>The structures of two archaeal type IV pili illuminate evolutionary relationships.</title>
        <authorList>
            <person name="Wang F."/>
            <person name="Baquero D.P."/>
            <person name="Su Z."/>
            <person name="Beltran L.C."/>
            <person name="Prangishvili D."/>
            <person name="Krupovic M."/>
            <person name="Egelman E.H."/>
        </authorList>
    </citation>
    <scope>NUCLEOTIDE SEQUENCE [LARGE SCALE GENOMIC DNA]</scope>
    <source>
        <strain evidence="2 3">2GA</strain>
    </source>
</reference>
<dbReference type="CDD" id="cd09874">
    <property type="entry name" value="PIN_MT3492-like"/>
    <property type="match status" value="1"/>
</dbReference>
<name>A0A7L4P7H4_9CREN</name>
<evidence type="ECO:0000259" key="1">
    <source>
        <dbReference type="Pfam" id="PF01850"/>
    </source>
</evidence>
<dbReference type="Proteomes" id="UP000554766">
    <property type="component" value="Unassembled WGS sequence"/>
</dbReference>
<dbReference type="RefSeq" id="WP_011899930.1">
    <property type="nucleotide sequence ID" value="NZ_JAAVJF010000001.1"/>
</dbReference>
<evidence type="ECO:0000313" key="3">
    <source>
        <dbReference type="Proteomes" id="UP000554766"/>
    </source>
</evidence>